<proteinExistence type="predicted"/>
<dbReference type="EMBL" id="JAPNKA010000001">
    <property type="protein sequence ID" value="MCY1073970.1"/>
    <property type="molecule type" value="Genomic_DNA"/>
</dbReference>
<comment type="caution">
    <text evidence="1">The sequence shown here is derived from an EMBL/GenBank/DDBJ whole genome shotgun (WGS) entry which is preliminary data.</text>
</comment>
<dbReference type="Proteomes" id="UP001207654">
    <property type="component" value="Unassembled WGS sequence"/>
</dbReference>
<reference evidence="1 2" key="1">
    <citation type="submission" date="2022-11" db="EMBL/GenBank/DDBJ databases">
        <title>Minimal conservation of predation-associated metabolite biosynthetic gene clusters underscores biosynthetic potential of Myxococcota including descriptions for ten novel species: Archangium lansinium sp. nov., Myxococcus landrumus sp. nov., Nannocystis bai.</title>
        <authorList>
            <person name="Ahearne A."/>
            <person name="Stevens C."/>
            <person name="Phillips K."/>
        </authorList>
    </citation>
    <scope>NUCLEOTIDE SEQUENCE [LARGE SCALE GENOMIC DNA]</scope>
    <source>
        <strain evidence="1 2">MIWBW</strain>
    </source>
</reference>
<evidence type="ECO:0000313" key="1">
    <source>
        <dbReference type="EMBL" id="MCY1073970.1"/>
    </source>
</evidence>
<gene>
    <name evidence="1" type="ORF">OV287_05685</name>
</gene>
<evidence type="ECO:0000313" key="2">
    <source>
        <dbReference type="Proteomes" id="UP001207654"/>
    </source>
</evidence>
<sequence length="320" mass="35675">MSTDLHIIASCSDRKRVPIPPGLHLRTVQAAPPESRAKLWWNCLRDHPHPKRSAQDLYAGDHWSVVQELPPLATEAGLRSHLWVASAGYGLIPANAPIRPYSATFSRGHADSVIPKGESRPTAELLQLWWKALARESGPAPGTPRHIHQLVESSPRARILVVASPAYVAAFADDLARAAQALNKPEHLLIVSTPAPLFKGVLAPHQVPSNAHLQNRLGGARQSLHARVARDILQRARDTGSEVDATHAREYYERLIHRSAPPVRYERTPMTDDEVRQFIVQALRTQKRSCSATLRQLRDSGLACEQKRFGRLFHELQERP</sequence>
<organism evidence="1 2">
    <name type="scientific">Archangium lansingense</name>
    <dbReference type="NCBI Taxonomy" id="2995310"/>
    <lineage>
        <taxon>Bacteria</taxon>
        <taxon>Pseudomonadati</taxon>
        <taxon>Myxococcota</taxon>
        <taxon>Myxococcia</taxon>
        <taxon>Myxococcales</taxon>
        <taxon>Cystobacterineae</taxon>
        <taxon>Archangiaceae</taxon>
        <taxon>Archangium</taxon>
    </lineage>
</organism>
<dbReference type="RefSeq" id="WP_267532956.1">
    <property type="nucleotide sequence ID" value="NZ_JAPNKA010000001.1"/>
</dbReference>
<name>A0ABT3ZX48_9BACT</name>
<protein>
    <submittedName>
        <fullName evidence="1">Uncharacterized protein</fullName>
    </submittedName>
</protein>
<keyword evidence="2" id="KW-1185">Reference proteome</keyword>
<accession>A0ABT3ZX48</accession>